<dbReference type="Pfam" id="PF00111">
    <property type="entry name" value="Fer2"/>
    <property type="match status" value="1"/>
</dbReference>
<evidence type="ECO:0000256" key="5">
    <source>
        <dbReference type="ARBA" id="ARBA00023014"/>
    </source>
</evidence>
<organism evidence="7 8">
    <name type="scientific">Treponema lecithinolyticum ATCC 700332</name>
    <dbReference type="NCBI Taxonomy" id="1321815"/>
    <lineage>
        <taxon>Bacteria</taxon>
        <taxon>Pseudomonadati</taxon>
        <taxon>Spirochaetota</taxon>
        <taxon>Spirochaetia</taxon>
        <taxon>Spirochaetales</taxon>
        <taxon>Treponemataceae</taxon>
        <taxon>Treponema</taxon>
    </lineage>
</organism>
<evidence type="ECO:0000256" key="2">
    <source>
        <dbReference type="ARBA" id="ARBA00022723"/>
    </source>
</evidence>
<dbReference type="InterPro" id="IPR051452">
    <property type="entry name" value="Diverse_Oxidoreductases"/>
</dbReference>
<evidence type="ECO:0000256" key="3">
    <source>
        <dbReference type="ARBA" id="ARBA00023002"/>
    </source>
</evidence>
<gene>
    <name evidence="7" type="ORF">HMPREF9193_01362</name>
</gene>
<keyword evidence="8" id="KW-1185">Reference proteome</keyword>
<dbReference type="Gene3D" id="3.10.20.30">
    <property type="match status" value="1"/>
</dbReference>
<sequence length="163" mass="18124">MRIPITINGKSVILDSDPEQNLLSALRRLKLFSVKCGCCQGLCASCTVLIGDRAVSSCLIPVASVRNQQIITLEYFKQTESYTDIIKGFEKAGVKLCGFCNAGRIFTVHEILETQRTPDRQRIIERIHCLPCVCTRDELMANAVTAAADIRRKRLGSTKYGSR</sequence>
<protein>
    <submittedName>
        <fullName evidence="7">2Fe-2S iron-sulfur cluster binding domain protein</fullName>
    </submittedName>
</protein>
<dbReference type="CDD" id="cd00207">
    <property type="entry name" value="fer2"/>
    <property type="match status" value="1"/>
</dbReference>
<dbReference type="SUPFAM" id="SSF54292">
    <property type="entry name" value="2Fe-2S ferredoxin-like"/>
    <property type="match status" value="1"/>
</dbReference>
<proteinExistence type="predicted"/>
<dbReference type="Proteomes" id="UP000016649">
    <property type="component" value="Unassembled WGS sequence"/>
</dbReference>
<evidence type="ECO:0000256" key="4">
    <source>
        <dbReference type="ARBA" id="ARBA00023004"/>
    </source>
</evidence>
<dbReference type="PANTHER" id="PTHR44379:SF5">
    <property type="entry name" value="OXIDOREDUCTASE WITH IRON-SULFUR SUBUNIT"/>
    <property type="match status" value="1"/>
</dbReference>
<evidence type="ECO:0000256" key="1">
    <source>
        <dbReference type="ARBA" id="ARBA00022714"/>
    </source>
</evidence>
<accession>A0ABN0NY75</accession>
<dbReference type="InterPro" id="IPR036884">
    <property type="entry name" value="2Fe-2S-bd_dom_sf"/>
</dbReference>
<dbReference type="InterPro" id="IPR012675">
    <property type="entry name" value="Beta-grasp_dom_sf"/>
</dbReference>
<evidence type="ECO:0000313" key="8">
    <source>
        <dbReference type="Proteomes" id="UP000016649"/>
    </source>
</evidence>
<reference evidence="7 8" key="1">
    <citation type="submission" date="2013-08" db="EMBL/GenBank/DDBJ databases">
        <authorList>
            <person name="Weinstock G."/>
            <person name="Sodergren E."/>
            <person name="Wylie T."/>
            <person name="Fulton L."/>
            <person name="Fulton R."/>
            <person name="Fronick C."/>
            <person name="O'Laughlin M."/>
            <person name="Godfrey J."/>
            <person name="Miner T."/>
            <person name="Herter B."/>
            <person name="Appelbaum E."/>
            <person name="Cordes M."/>
            <person name="Lek S."/>
            <person name="Wollam A."/>
            <person name="Pepin K.H."/>
            <person name="Palsikar V.B."/>
            <person name="Mitreva M."/>
            <person name="Wilson R.K."/>
        </authorList>
    </citation>
    <scope>NUCLEOTIDE SEQUENCE [LARGE SCALE GENOMIC DNA]</scope>
    <source>
        <strain evidence="7 8">ATCC 700332</strain>
    </source>
</reference>
<feature type="domain" description="2Fe-2S ferredoxin-type" evidence="6">
    <location>
        <begin position="1"/>
        <end position="76"/>
    </location>
</feature>
<dbReference type="InterPro" id="IPR036010">
    <property type="entry name" value="2Fe-2S_ferredoxin-like_sf"/>
</dbReference>
<keyword evidence="3" id="KW-0560">Oxidoreductase</keyword>
<dbReference type="Gene3D" id="1.10.150.120">
    <property type="entry name" value="[2Fe-2S]-binding domain"/>
    <property type="match status" value="1"/>
</dbReference>
<dbReference type="InterPro" id="IPR001041">
    <property type="entry name" value="2Fe-2S_ferredoxin-type"/>
</dbReference>
<name>A0ABN0NY75_TRELE</name>
<comment type="caution">
    <text evidence="7">The sequence shown here is derived from an EMBL/GenBank/DDBJ whole genome shotgun (WGS) entry which is preliminary data.</text>
</comment>
<keyword evidence="5" id="KW-0411">Iron-sulfur</keyword>
<dbReference type="Pfam" id="PF01799">
    <property type="entry name" value="Fer2_2"/>
    <property type="match status" value="1"/>
</dbReference>
<dbReference type="RefSeq" id="WP_021687567.1">
    <property type="nucleotide sequence ID" value="NZ_KI260567.1"/>
</dbReference>
<keyword evidence="2" id="KW-0479">Metal-binding</keyword>
<keyword evidence="1" id="KW-0001">2Fe-2S</keyword>
<keyword evidence="4" id="KW-0408">Iron</keyword>
<dbReference type="EMBL" id="AWVH01000033">
    <property type="protein sequence ID" value="ERJ92604.1"/>
    <property type="molecule type" value="Genomic_DNA"/>
</dbReference>
<dbReference type="InterPro" id="IPR002888">
    <property type="entry name" value="2Fe-2S-bd"/>
</dbReference>
<evidence type="ECO:0000259" key="6">
    <source>
        <dbReference type="PROSITE" id="PS51085"/>
    </source>
</evidence>
<evidence type="ECO:0000313" key="7">
    <source>
        <dbReference type="EMBL" id="ERJ92604.1"/>
    </source>
</evidence>
<dbReference type="PROSITE" id="PS51085">
    <property type="entry name" value="2FE2S_FER_2"/>
    <property type="match status" value="1"/>
</dbReference>
<dbReference type="SUPFAM" id="SSF47741">
    <property type="entry name" value="CO dehydrogenase ISP C-domain like"/>
    <property type="match status" value="1"/>
</dbReference>
<dbReference type="PANTHER" id="PTHR44379">
    <property type="entry name" value="OXIDOREDUCTASE WITH IRON-SULFUR SUBUNIT"/>
    <property type="match status" value="1"/>
</dbReference>